<organism evidence="2 3">
    <name type="scientific">Saguinus oedipus</name>
    <name type="common">Cotton-top tamarin</name>
    <name type="synonym">Oedipomidas oedipus</name>
    <dbReference type="NCBI Taxonomy" id="9490"/>
    <lineage>
        <taxon>Eukaryota</taxon>
        <taxon>Metazoa</taxon>
        <taxon>Chordata</taxon>
        <taxon>Craniata</taxon>
        <taxon>Vertebrata</taxon>
        <taxon>Euteleostomi</taxon>
        <taxon>Mammalia</taxon>
        <taxon>Eutheria</taxon>
        <taxon>Euarchontoglires</taxon>
        <taxon>Primates</taxon>
        <taxon>Haplorrhini</taxon>
        <taxon>Platyrrhini</taxon>
        <taxon>Cebidae</taxon>
        <taxon>Callitrichinae</taxon>
        <taxon>Saguinus</taxon>
    </lineage>
</organism>
<keyword evidence="3" id="KW-1185">Reference proteome</keyword>
<reference evidence="2 3" key="1">
    <citation type="submission" date="2023-05" db="EMBL/GenBank/DDBJ databases">
        <title>B98-5 Cell Line De Novo Hybrid Assembly: An Optical Mapping Approach.</title>
        <authorList>
            <person name="Kananen K."/>
            <person name="Auerbach J.A."/>
            <person name="Kautto E."/>
            <person name="Blachly J.S."/>
        </authorList>
    </citation>
    <scope>NUCLEOTIDE SEQUENCE [LARGE SCALE GENOMIC DNA]</scope>
    <source>
        <strain evidence="2">B95-8</strain>
        <tissue evidence="2">Cell line</tissue>
    </source>
</reference>
<sequence length="172" mass="17986">PPETHSGLPVSAARGALRVPVLLPRDLPRAGLQAPPALGRPLGAQAAAAAPRIARDPKRAPRTHAPLQGPTPKAESPPGSSLQLRARRAWRSPSRGSSRRPPLPWGRAGVSAGVQGPLAASRPRPAHRLLLGPLPGPLSRLLSANTRRKYNLPGAETADPALSLLSVSFRKP</sequence>
<comment type="caution">
    <text evidence="2">The sequence shown here is derived from an EMBL/GenBank/DDBJ whole genome shotgun (WGS) entry which is preliminary data.</text>
</comment>
<proteinExistence type="predicted"/>
<feature type="compositionally biased region" description="Low complexity" evidence="1">
    <location>
        <begin position="91"/>
        <end position="100"/>
    </location>
</feature>
<name>A0ABQ9WJS1_SAGOE</name>
<feature type="compositionally biased region" description="Low complexity" evidence="1">
    <location>
        <begin position="29"/>
        <end position="52"/>
    </location>
</feature>
<feature type="non-terminal residue" evidence="2">
    <location>
        <position position="1"/>
    </location>
</feature>
<evidence type="ECO:0000313" key="3">
    <source>
        <dbReference type="Proteomes" id="UP001266305"/>
    </source>
</evidence>
<feature type="region of interest" description="Disordered" evidence="1">
    <location>
        <begin position="29"/>
        <end position="124"/>
    </location>
</feature>
<evidence type="ECO:0000256" key="1">
    <source>
        <dbReference type="SAM" id="MobiDB-lite"/>
    </source>
</evidence>
<evidence type="ECO:0000313" key="2">
    <source>
        <dbReference type="EMBL" id="KAK2121907.1"/>
    </source>
</evidence>
<accession>A0ABQ9WJS1</accession>
<protein>
    <submittedName>
        <fullName evidence="2">Uncharacterized protein</fullName>
    </submittedName>
</protein>
<dbReference type="EMBL" id="JASSZA010000001">
    <property type="protein sequence ID" value="KAK2121907.1"/>
    <property type="molecule type" value="Genomic_DNA"/>
</dbReference>
<dbReference type="Proteomes" id="UP001266305">
    <property type="component" value="Unassembled WGS sequence"/>
</dbReference>
<gene>
    <name evidence="2" type="ORF">P7K49_003293</name>
</gene>